<evidence type="ECO:0000313" key="2">
    <source>
        <dbReference type="Proteomes" id="UP000275078"/>
    </source>
</evidence>
<dbReference type="AlphaFoldDB" id="A0A3N4HG90"/>
<protein>
    <submittedName>
        <fullName evidence="1">Uncharacterized protein</fullName>
    </submittedName>
</protein>
<keyword evidence="2" id="KW-1185">Reference proteome</keyword>
<gene>
    <name evidence="1" type="ORF">BJ508DRAFT_334391</name>
</gene>
<evidence type="ECO:0000313" key="1">
    <source>
        <dbReference type="EMBL" id="RPA73115.1"/>
    </source>
</evidence>
<proteinExistence type="predicted"/>
<organism evidence="1 2">
    <name type="scientific">Ascobolus immersus RN42</name>
    <dbReference type="NCBI Taxonomy" id="1160509"/>
    <lineage>
        <taxon>Eukaryota</taxon>
        <taxon>Fungi</taxon>
        <taxon>Dikarya</taxon>
        <taxon>Ascomycota</taxon>
        <taxon>Pezizomycotina</taxon>
        <taxon>Pezizomycetes</taxon>
        <taxon>Pezizales</taxon>
        <taxon>Ascobolaceae</taxon>
        <taxon>Ascobolus</taxon>
    </lineage>
</organism>
<sequence>MPYSPKVIARRRFEWPPYGHAHGTTFTVFDIRLWKVEPSKDNQAELDCTFVVAKTATQISVSFNPETWDPELRVTEKEVSRISSSLQKDSNSNRFERFAFVEEEFNIIRQVPKPSIFSSGYRKWDDTKTFIEIGAIFDAIDEGGTYVRKTRLWRIPVTRASLKKTQIIKVGKGPAWCWDIGYQDIRTEKEPLKKAILTALIGSPYNKEPMHAVKVHPIKLSILSTFDLGRWEIPYRHFEGSDHAAVMKFKLHLTALTGVARECSHFAFDVTQNGLSVMTQRQALERSMLYFDVARVQRSQKDISEREGRVGELEGEDIARADRVYHYWQSQGKVVAVLKIKSHCLNGCKEVKVTPSGDNPVFRKEEFTTREGIEVALGTIFEMMQMKAGCRIDLVLGSTNPAPPEVPTKFPGSPRTI</sequence>
<name>A0A3N4HG90_ASCIM</name>
<dbReference type="EMBL" id="ML119833">
    <property type="protein sequence ID" value="RPA73115.1"/>
    <property type="molecule type" value="Genomic_DNA"/>
</dbReference>
<reference evidence="1 2" key="1">
    <citation type="journal article" date="2018" name="Nat. Ecol. Evol.">
        <title>Pezizomycetes genomes reveal the molecular basis of ectomycorrhizal truffle lifestyle.</title>
        <authorList>
            <person name="Murat C."/>
            <person name="Payen T."/>
            <person name="Noel B."/>
            <person name="Kuo A."/>
            <person name="Morin E."/>
            <person name="Chen J."/>
            <person name="Kohler A."/>
            <person name="Krizsan K."/>
            <person name="Balestrini R."/>
            <person name="Da Silva C."/>
            <person name="Montanini B."/>
            <person name="Hainaut M."/>
            <person name="Levati E."/>
            <person name="Barry K.W."/>
            <person name="Belfiori B."/>
            <person name="Cichocki N."/>
            <person name="Clum A."/>
            <person name="Dockter R.B."/>
            <person name="Fauchery L."/>
            <person name="Guy J."/>
            <person name="Iotti M."/>
            <person name="Le Tacon F."/>
            <person name="Lindquist E.A."/>
            <person name="Lipzen A."/>
            <person name="Malagnac F."/>
            <person name="Mello A."/>
            <person name="Molinier V."/>
            <person name="Miyauchi S."/>
            <person name="Poulain J."/>
            <person name="Riccioni C."/>
            <person name="Rubini A."/>
            <person name="Sitrit Y."/>
            <person name="Splivallo R."/>
            <person name="Traeger S."/>
            <person name="Wang M."/>
            <person name="Zifcakova L."/>
            <person name="Wipf D."/>
            <person name="Zambonelli A."/>
            <person name="Paolocci F."/>
            <person name="Nowrousian M."/>
            <person name="Ottonello S."/>
            <person name="Baldrian P."/>
            <person name="Spatafora J.W."/>
            <person name="Henrissat B."/>
            <person name="Nagy L.G."/>
            <person name="Aury J.M."/>
            <person name="Wincker P."/>
            <person name="Grigoriev I.V."/>
            <person name="Bonfante P."/>
            <person name="Martin F.M."/>
        </authorList>
    </citation>
    <scope>NUCLEOTIDE SEQUENCE [LARGE SCALE GENOMIC DNA]</scope>
    <source>
        <strain evidence="1 2">RN42</strain>
    </source>
</reference>
<accession>A0A3N4HG90</accession>
<dbReference type="Proteomes" id="UP000275078">
    <property type="component" value="Unassembled WGS sequence"/>
</dbReference>